<keyword evidence="2" id="KW-0964">Secreted</keyword>
<evidence type="ECO:0000256" key="3">
    <source>
        <dbReference type="SAM" id="MobiDB-lite"/>
    </source>
</evidence>
<evidence type="ECO:0000256" key="2">
    <source>
        <dbReference type="ARBA" id="ARBA00022525"/>
    </source>
</evidence>
<proteinExistence type="predicted"/>
<evidence type="ECO:0000313" key="5">
    <source>
        <dbReference type="EMBL" id="MBY08221.1"/>
    </source>
</evidence>
<accession>A0A2R5LFB8</accession>
<name>A0A2R5LFB8_9ACAR</name>
<keyword evidence="4" id="KW-0472">Membrane</keyword>
<feature type="compositionally biased region" description="Basic and acidic residues" evidence="3">
    <location>
        <begin position="155"/>
        <end position="173"/>
    </location>
</feature>
<dbReference type="InterPro" id="IPR011694">
    <property type="entry name" value="Ixonnexin-like"/>
</dbReference>
<evidence type="ECO:0000256" key="1">
    <source>
        <dbReference type="ARBA" id="ARBA00004613"/>
    </source>
</evidence>
<dbReference type="AlphaFoldDB" id="A0A2R5LFB8"/>
<keyword evidence="4" id="KW-1133">Transmembrane helix</keyword>
<protein>
    <submittedName>
        <fullName evidence="5">Putative conserved secreted protein</fullName>
    </submittedName>
</protein>
<comment type="subcellular location">
    <subcellularLocation>
        <location evidence="1">Secreted</location>
    </subcellularLocation>
</comment>
<feature type="transmembrane region" description="Helical" evidence="4">
    <location>
        <begin position="6"/>
        <end position="26"/>
    </location>
</feature>
<dbReference type="GO" id="GO:0005576">
    <property type="term" value="C:extracellular region"/>
    <property type="evidence" value="ECO:0007669"/>
    <property type="project" value="UniProtKB-SubCell"/>
</dbReference>
<feature type="region of interest" description="Disordered" evidence="3">
    <location>
        <begin position="82"/>
        <end position="173"/>
    </location>
</feature>
<dbReference type="Pfam" id="PF07771">
    <property type="entry name" value="TSGP1"/>
    <property type="match status" value="1"/>
</dbReference>
<sequence length="173" mass="19243">METDWVLFLVSVAYVVGGVAALNPAVRACPDRRRIDDPPVIGACKVICYFQNQENRWALAYYVNGTECRTDTRKIGTCYEGTCVTSGGDSPGKEKKTVDKPKKGKKQGKNTTQNPESQPATAKPVEESTTVATEAKLPEKETTPKKPNQKKEKKPKNEKNKKAKKNKENKDRK</sequence>
<keyword evidence="4" id="KW-0812">Transmembrane</keyword>
<reference evidence="5" key="1">
    <citation type="submission" date="2018-03" db="EMBL/GenBank/DDBJ databases">
        <title>The relapsing fever spirochete Borrelia turicatae persists in the highly oxidative environment of its soft-bodied tick vector.</title>
        <authorList>
            <person name="Bourret T.J."/>
            <person name="Boyle W.K."/>
            <person name="Valenzuela J.G."/>
            <person name="Oliveira F."/>
            <person name="Lopez J.E."/>
        </authorList>
    </citation>
    <scope>NUCLEOTIDE SEQUENCE</scope>
    <source>
        <strain evidence="5">Kansas strain/isolate</strain>
        <tissue evidence="5">Salivary glands</tissue>
    </source>
</reference>
<organism evidence="5">
    <name type="scientific">Ornithodoros turicata</name>
    <dbReference type="NCBI Taxonomy" id="34597"/>
    <lineage>
        <taxon>Eukaryota</taxon>
        <taxon>Metazoa</taxon>
        <taxon>Ecdysozoa</taxon>
        <taxon>Arthropoda</taxon>
        <taxon>Chelicerata</taxon>
        <taxon>Arachnida</taxon>
        <taxon>Acari</taxon>
        <taxon>Parasitiformes</taxon>
        <taxon>Ixodida</taxon>
        <taxon>Ixodoidea</taxon>
        <taxon>Argasidae</taxon>
        <taxon>Ornithodorinae</taxon>
        <taxon>Ornithodoros</taxon>
    </lineage>
</organism>
<dbReference type="EMBL" id="GGLE01004095">
    <property type="protein sequence ID" value="MBY08221.1"/>
    <property type="molecule type" value="Transcribed_RNA"/>
</dbReference>
<feature type="compositionally biased region" description="Basic and acidic residues" evidence="3">
    <location>
        <begin position="91"/>
        <end position="101"/>
    </location>
</feature>
<evidence type="ECO:0000256" key="4">
    <source>
        <dbReference type="SAM" id="Phobius"/>
    </source>
</evidence>